<keyword evidence="2" id="KW-1185">Reference proteome</keyword>
<evidence type="ECO:0000313" key="2">
    <source>
        <dbReference type="Proteomes" id="UP001432251"/>
    </source>
</evidence>
<gene>
    <name evidence="1" type="ORF">V2W30_09340</name>
</gene>
<organism evidence="1 2">
    <name type="scientific">Streptomyces citrinus</name>
    <dbReference type="NCBI Taxonomy" id="3118173"/>
    <lineage>
        <taxon>Bacteria</taxon>
        <taxon>Bacillati</taxon>
        <taxon>Actinomycetota</taxon>
        <taxon>Actinomycetes</taxon>
        <taxon>Kitasatosporales</taxon>
        <taxon>Streptomycetaceae</taxon>
        <taxon>Streptomyces</taxon>
    </lineage>
</organism>
<dbReference type="Proteomes" id="UP001432251">
    <property type="component" value="Chromosome"/>
</dbReference>
<proteinExistence type="predicted"/>
<protein>
    <submittedName>
        <fullName evidence="1">Uncharacterized protein</fullName>
    </submittedName>
</protein>
<evidence type="ECO:0000313" key="1">
    <source>
        <dbReference type="EMBL" id="WWQ63522.1"/>
    </source>
</evidence>
<accession>A0ACD5A8I4</accession>
<reference evidence="1" key="1">
    <citation type="journal article" date="2025" name="Int. J. Syst. Evol. Microbiol.">
        <title>Streptomyces citrinus sp. nov., with yellow diffusible pigment.</title>
        <authorList>
            <person name="He Y."/>
            <person name="Yang E."/>
            <person name="Xu J."/>
            <person name="Sun Y."/>
            <person name="Sun L."/>
        </authorList>
    </citation>
    <scope>NUCLEOTIDE SEQUENCE</scope>
    <source>
        <strain evidence="1">Q6</strain>
    </source>
</reference>
<dbReference type="EMBL" id="CP146022">
    <property type="protein sequence ID" value="WWQ63522.1"/>
    <property type="molecule type" value="Genomic_DNA"/>
</dbReference>
<name>A0ACD5A8I4_9ACTN</name>
<sequence>MPGPPLAATGHGPSPVLLGAFLVGGLVALWTGMHWALDIRGTLRLLGAVMALAGVLLVLVTYVLWQLG</sequence>